<keyword evidence="1" id="KW-0472">Membrane</keyword>
<accession>A0A2K3KEI4</accession>
<keyword evidence="1" id="KW-0812">Transmembrane</keyword>
<sequence>MKVKQMRYWNLEVKSDSIGVASKESGNDEKNIMLSLSQFLFFFFFVVVLNKL</sequence>
<comment type="caution">
    <text evidence="2">The sequence shown here is derived from an EMBL/GenBank/DDBJ whole genome shotgun (WGS) entry which is preliminary data.</text>
</comment>
<proteinExistence type="predicted"/>
<protein>
    <submittedName>
        <fullName evidence="2">Uncharacterized protein</fullName>
    </submittedName>
</protein>
<dbReference type="Proteomes" id="UP000236291">
    <property type="component" value="Unassembled WGS sequence"/>
</dbReference>
<organism evidence="2 3">
    <name type="scientific">Trifolium pratense</name>
    <name type="common">Red clover</name>
    <dbReference type="NCBI Taxonomy" id="57577"/>
    <lineage>
        <taxon>Eukaryota</taxon>
        <taxon>Viridiplantae</taxon>
        <taxon>Streptophyta</taxon>
        <taxon>Embryophyta</taxon>
        <taxon>Tracheophyta</taxon>
        <taxon>Spermatophyta</taxon>
        <taxon>Magnoliopsida</taxon>
        <taxon>eudicotyledons</taxon>
        <taxon>Gunneridae</taxon>
        <taxon>Pentapetalae</taxon>
        <taxon>rosids</taxon>
        <taxon>fabids</taxon>
        <taxon>Fabales</taxon>
        <taxon>Fabaceae</taxon>
        <taxon>Papilionoideae</taxon>
        <taxon>50 kb inversion clade</taxon>
        <taxon>NPAAA clade</taxon>
        <taxon>Hologalegina</taxon>
        <taxon>IRL clade</taxon>
        <taxon>Trifolieae</taxon>
        <taxon>Trifolium</taxon>
    </lineage>
</organism>
<dbReference type="AlphaFoldDB" id="A0A2K3KEI4"/>
<evidence type="ECO:0000313" key="3">
    <source>
        <dbReference type="Proteomes" id="UP000236291"/>
    </source>
</evidence>
<evidence type="ECO:0000256" key="1">
    <source>
        <dbReference type="SAM" id="Phobius"/>
    </source>
</evidence>
<keyword evidence="1" id="KW-1133">Transmembrane helix</keyword>
<reference evidence="2 3" key="1">
    <citation type="journal article" date="2014" name="Am. J. Bot.">
        <title>Genome assembly and annotation for red clover (Trifolium pratense; Fabaceae).</title>
        <authorList>
            <person name="Istvanek J."/>
            <person name="Jaros M."/>
            <person name="Krenek A."/>
            <person name="Repkova J."/>
        </authorList>
    </citation>
    <scope>NUCLEOTIDE SEQUENCE [LARGE SCALE GENOMIC DNA]</scope>
    <source>
        <strain evidence="3">cv. Tatra</strain>
        <tissue evidence="2">Young leaves</tissue>
    </source>
</reference>
<evidence type="ECO:0000313" key="2">
    <source>
        <dbReference type="EMBL" id="PNX64696.1"/>
    </source>
</evidence>
<feature type="transmembrane region" description="Helical" evidence="1">
    <location>
        <begin position="32"/>
        <end position="49"/>
    </location>
</feature>
<name>A0A2K3KEI4_TRIPR</name>
<gene>
    <name evidence="2" type="ORF">L195_g062243</name>
</gene>
<dbReference type="EMBL" id="ASHM01169353">
    <property type="protein sequence ID" value="PNX64696.1"/>
    <property type="molecule type" value="Genomic_DNA"/>
</dbReference>
<reference evidence="2 3" key="2">
    <citation type="journal article" date="2017" name="Front. Plant Sci.">
        <title>Gene Classification and Mining of Molecular Markers Useful in Red Clover (Trifolium pratense) Breeding.</title>
        <authorList>
            <person name="Istvanek J."/>
            <person name="Dluhosova J."/>
            <person name="Dluhos P."/>
            <person name="Patkova L."/>
            <person name="Nedelnik J."/>
            <person name="Repkova J."/>
        </authorList>
    </citation>
    <scope>NUCLEOTIDE SEQUENCE [LARGE SCALE GENOMIC DNA]</scope>
    <source>
        <strain evidence="3">cv. Tatra</strain>
        <tissue evidence="2">Young leaves</tissue>
    </source>
</reference>